<evidence type="ECO:0000256" key="8">
    <source>
        <dbReference type="PROSITE-ProRule" id="PRU00284"/>
    </source>
</evidence>
<dbReference type="CDD" id="cd12913">
    <property type="entry name" value="PDC1_MCP_like"/>
    <property type="match status" value="1"/>
</dbReference>
<dbReference type="SUPFAM" id="SSF103190">
    <property type="entry name" value="Sensory domain-like"/>
    <property type="match status" value="1"/>
</dbReference>
<evidence type="ECO:0000256" key="5">
    <source>
        <dbReference type="ARBA" id="ARBA00022989"/>
    </source>
</evidence>
<gene>
    <name evidence="12" type="ORF">DFR43_104113</name>
</gene>
<dbReference type="Pfam" id="PF00015">
    <property type="entry name" value="MCPsignal"/>
    <property type="match status" value="1"/>
</dbReference>
<feature type="domain" description="Methyl-accepting transducer" evidence="10">
    <location>
        <begin position="358"/>
        <end position="587"/>
    </location>
</feature>
<evidence type="ECO:0000256" key="6">
    <source>
        <dbReference type="ARBA" id="ARBA00023136"/>
    </source>
</evidence>
<dbReference type="PANTHER" id="PTHR43531">
    <property type="entry name" value="PROTEIN ICFG"/>
    <property type="match status" value="1"/>
</dbReference>
<dbReference type="GO" id="GO:0007165">
    <property type="term" value="P:signal transduction"/>
    <property type="evidence" value="ECO:0007669"/>
    <property type="project" value="UniProtKB-KW"/>
</dbReference>
<feature type="domain" description="HAMP" evidence="11">
    <location>
        <begin position="299"/>
        <end position="353"/>
    </location>
</feature>
<dbReference type="FunFam" id="1.10.287.950:FF:000001">
    <property type="entry name" value="Methyl-accepting chemotaxis sensory transducer"/>
    <property type="match status" value="1"/>
</dbReference>
<evidence type="ECO:0000256" key="7">
    <source>
        <dbReference type="ARBA" id="ARBA00029447"/>
    </source>
</evidence>
<dbReference type="EMBL" id="SNYL01000004">
    <property type="protein sequence ID" value="TDQ44022.1"/>
    <property type="molecule type" value="Genomic_DNA"/>
</dbReference>
<dbReference type="Pfam" id="PF02743">
    <property type="entry name" value="dCache_1"/>
    <property type="match status" value="1"/>
</dbReference>
<evidence type="ECO:0000259" key="10">
    <source>
        <dbReference type="PROSITE" id="PS50111"/>
    </source>
</evidence>
<dbReference type="CDD" id="cd12912">
    <property type="entry name" value="PDC2_MCP_like"/>
    <property type="match status" value="1"/>
</dbReference>
<dbReference type="GO" id="GO:0005886">
    <property type="term" value="C:plasma membrane"/>
    <property type="evidence" value="ECO:0007669"/>
    <property type="project" value="UniProtKB-SubCell"/>
</dbReference>
<dbReference type="PANTHER" id="PTHR43531:SF14">
    <property type="entry name" value="METHYL-ACCEPTING CHEMOTAXIS PROTEIN I-RELATED"/>
    <property type="match status" value="1"/>
</dbReference>
<dbReference type="Pfam" id="PF00672">
    <property type="entry name" value="HAMP"/>
    <property type="match status" value="1"/>
</dbReference>
<evidence type="ECO:0000259" key="11">
    <source>
        <dbReference type="PROSITE" id="PS50885"/>
    </source>
</evidence>
<dbReference type="Gene3D" id="1.10.287.950">
    <property type="entry name" value="Methyl-accepting chemotaxis protein"/>
    <property type="match status" value="1"/>
</dbReference>
<keyword evidence="4 9" id="KW-0812">Transmembrane</keyword>
<dbReference type="CDD" id="cd06225">
    <property type="entry name" value="HAMP"/>
    <property type="match status" value="1"/>
</dbReference>
<name>A0A4R6UD92_9BURK</name>
<dbReference type="PROSITE" id="PS50111">
    <property type="entry name" value="CHEMOTAXIS_TRANSDUC_2"/>
    <property type="match status" value="1"/>
</dbReference>
<comment type="caution">
    <text evidence="12">The sequence shown here is derived from an EMBL/GenBank/DDBJ whole genome shotgun (WGS) entry which is preliminary data.</text>
</comment>
<dbReference type="SMART" id="SM00283">
    <property type="entry name" value="MA"/>
    <property type="match status" value="1"/>
</dbReference>
<dbReference type="OrthoDB" id="2489132at2"/>
<keyword evidence="5 9" id="KW-1133">Transmembrane helix</keyword>
<evidence type="ECO:0000256" key="2">
    <source>
        <dbReference type="ARBA" id="ARBA00022475"/>
    </source>
</evidence>
<dbReference type="GO" id="GO:0006935">
    <property type="term" value="P:chemotaxis"/>
    <property type="evidence" value="ECO:0007669"/>
    <property type="project" value="TreeGrafter"/>
</dbReference>
<dbReference type="InterPro" id="IPR033479">
    <property type="entry name" value="dCache_1"/>
</dbReference>
<dbReference type="InterPro" id="IPR029151">
    <property type="entry name" value="Sensor-like_sf"/>
</dbReference>
<evidence type="ECO:0000256" key="3">
    <source>
        <dbReference type="ARBA" id="ARBA00022481"/>
    </source>
</evidence>
<keyword evidence="6 9" id="KW-0472">Membrane</keyword>
<dbReference type="SMART" id="SM00304">
    <property type="entry name" value="HAMP"/>
    <property type="match status" value="1"/>
</dbReference>
<keyword evidence="2" id="KW-1003">Cell membrane</keyword>
<dbReference type="Gene3D" id="3.30.450.20">
    <property type="entry name" value="PAS domain"/>
    <property type="match status" value="2"/>
</dbReference>
<accession>A0A4R6UD92</accession>
<dbReference type="SUPFAM" id="SSF58104">
    <property type="entry name" value="Methyl-accepting chemotaxis protein (MCP) signaling domain"/>
    <property type="match status" value="1"/>
</dbReference>
<evidence type="ECO:0000313" key="12">
    <source>
        <dbReference type="EMBL" id="TDQ44022.1"/>
    </source>
</evidence>
<keyword evidence="8" id="KW-0807">Transducer</keyword>
<comment type="similarity">
    <text evidence="7">Belongs to the methyl-accepting chemotaxis (MCP) protein family.</text>
</comment>
<evidence type="ECO:0000256" key="1">
    <source>
        <dbReference type="ARBA" id="ARBA00004651"/>
    </source>
</evidence>
<keyword evidence="13" id="KW-1185">Reference proteome</keyword>
<dbReference type="PROSITE" id="PS50885">
    <property type="entry name" value="HAMP"/>
    <property type="match status" value="1"/>
</dbReference>
<dbReference type="Proteomes" id="UP000295510">
    <property type="component" value="Unassembled WGS sequence"/>
</dbReference>
<dbReference type="CDD" id="cd11386">
    <property type="entry name" value="MCP_signal"/>
    <property type="match status" value="1"/>
</dbReference>
<feature type="transmembrane region" description="Helical" evidence="9">
    <location>
        <begin position="280"/>
        <end position="302"/>
    </location>
</feature>
<sequence>MSSWTSLSLKQRLIWTTGALVALSVLAVSTLNFFTVRNAAMQSLTQSTAALSEARVSGIAEWVKTRSDITQAMLPATAVDDPLPALTQAVVSGGFDTTYIGYANRTAIFSTPQNLPPDWDPTGRPWYRQAAAGNGVVLTEPYVDAGSGRLVMTFAVAAREGGAVRAVAASDVFMDVVANSVTAIAPTPSSYAFVVSSAGKVLVHKNLELVLKDVAEISRDLSGPRVQQIAQDGGLVPVSIDGVGRLISARPIVGTDWWLVIALHGGEAMAGVRQLLTSSLVAGLLVALASVLVCAAVVVRSLTRLGRLEKAMLDVASGEGDLTKRLNADGSDELARIAAAFNEFVAKIQGTLRVIRETSDSVNVAAREIASGNHDLSARTEQTASSLEETASTMEEMISAVTQSADTATEANRIAAAAAQSAARGGEVVSEVVRSMDDITHRSRRINDIIAVIDGIAFQTNILALNAAVEAARAGEQGRGFAVVASEVRTLAQRSGEAAKEIKGLIEGSVQAVENGSVLVNQTGEVMQAIVTDVQKVAHLMNQVALAANEQRQGISQIGDAVTNLDQMTQQNAALVEESAAAATALSEQADSLAATVAQFKI</sequence>
<dbReference type="GO" id="GO:0004888">
    <property type="term" value="F:transmembrane signaling receptor activity"/>
    <property type="evidence" value="ECO:0007669"/>
    <property type="project" value="TreeGrafter"/>
</dbReference>
<protein>
    <submittedName>
        <fullName evidence="12">Methyl-accepting chemotaxis sensory transducer with Cache sensor</fullName>
    </submittedName>
</protein>
<dbReference type="AlphaFoldDB" id="A0A4R6UD92"/>
<evidence type="ECO:0000256" key="4">
    <source>
        <dbReference type="ARBA" id="ARBA00022692"/>
    </source>
</evidence>
<comment type="subcellular location">
    <subcellularLocation>
        <location evidence="1">Cell membrane</location>
        <topology evidence="1">Multi-pass membrane protein</topology>
    </subcellularLocation>
</comment>
<dbReference type="InterPro" id="IPR004089">
    <property type="entry name" value="MCPsignal_dom"/>
</dbReference>
<keyword evidence="3" id="KW-0488">Methylation</keyword>
<dbReference type="InterPro" id="IPR003660">
    <property type="entry name" value="HAMP_dom"/>
</dbReference>
<proteinExistence type="inferred from homology"/>
<dbReference type="InterPro" id="IPR051310">
    <property type="entry name" value="MCP_chemotaxis"/>
</dbReference>
<evidence type="ECO:0000256" key="9">
    <source>
        <dbReference type="SAM" id="Phobius"/>
    </source>
</evidence>
<evidence type="ECO:0000313" key="13">
    <source>
        <dbReference type="Proteomes" id="UP000295510"/>
    </source>
</evidence>
<organism evidence="12 13">
    <name type="scientific">Tepidicella xavieri</name>
    <dbReference type="NCBI Taxonomy" id="360241"/>
    <lineage>
        <taxon>Bacteria</taxon>
        <taxon>Pseudomonadati</taxon>
        <taxon>Pseudomonadota</taxon>
        <taxon>Betaproteobacteria</taxon>
        <taxon>Burkholderiales</taxon>
        <taxon>Tepidicella</taxon>
    </lineage>
</organism>
<reference evidence="12 13" key="1">
    <citation type="submission" date="2019-03" db="EMBL/GenBank/DDBJ databases">
        <title>Genomic Encyclopedia of Type Strains, Phase IV (KMG-IV): sequencing the most valuable type-strain genomes for metagenomic binning, comparative biology and taxonomic classification.</title>
        <authorList>
            <person name="Goeker M."/>
        </authorList>
    </citation>
    <scope>NUCLEOTIDE SEQUENCE [LARGE SCALE GENOMIC DNA]</scope>
    <source>
        <strain evidence="12 13">DSM 19605</strain>
    </source>
</reference>